<evidence type="ECO:0000256" key="1">
    <source>
        <dbReference type="SAM" id="Phobius"/>
    </source>
</evidence>
<dbReference type="Pfam" id="PF01569">
    <property type="entry name" value="PAP2"/>
    <property type="match status" value="1"/>
</dbReference>
<comment type="caution">
    <text evidence="3">The sequence shown here is derived from an EMBL/GenBank/DDBJ whole genome shotgun (WGS) entry which is preliminary data.</text>
</comment>
<dbReference type="Proteomes" id="UP000541969">
    <property type="component" value="Unassembled WGS sequence"/>
</dbReference>
<dbReference type="AlphaFoldDB" id="A0A853CM74"/>
<evidence type="ECO:0000259" key="2">
    <source>
        <dbReference type="SMART" id="SM00014"/>
    </source>
</evidence>
<name>A0A853CM74_9ACTN</name>
<feature type="transmembrane region" description="Helical" evidence="1">
    <location>
        <begin position="133"/>
        <end position="154"/>
    </location>
</feature>
<keyword evidence="1" id="KW-1133">Transmembrane helix</keyword>
<feature type="transmembrane region" description="Helical" evidence="1">
    <location>
        <begin position="102"/>
        <end position="121"/>
    </location>
</feature>
<dbReference type="EC" id="3.6.1.27" evidence="3"/>
<evidence type="ECO:0000313" key="4">
    <source>
        <dbReference type="Proteomes" id="UP000541969"/>
    </source>
</evidence>
<dbReference type="SMART" id="SM00014">
    <property type="entry name" value="acidPPc"/>
    <property type="match status" value="1"/>
</dbReference>
<dbReference type="Gene3D" id="1.20.144.10">
    <property type="entry name" value="Phosphatidic acid phosphatase type 2/haloperoxidase"/>
    <property type="match status" value="1"/>
</dbReference>
<feature type="transmembrane region" description="Helical" evidence="1">
    <location>
        <begin position="39"/>
        <end position="58"/>
    </location>
</feature>
<dbReference type="InterPro" id="IPR000326">
    <property type="entry name" value="PAP2/HPO"/>
</dbReference>
<sequence>MNAVIVAVAQYLLFVLALVAGLTWLALDRAGKVRLAAEAVVGLALLGLGIWLAGSLHADPRPFVQNPSLHPLFPHPRDNGFPSDHAAAAGLLTALVLRYRRGVGVLVGVGAVLVAAARVAAHVHHLQDVVAGLLIGLAAGGLAILLTTVVVARLTGSVGTPAP</sequence>
<protein>
    <submittedName>
        <fullName evidence="3">Undecaprenyl-diphosphatase</fullName>
        <ecNumber evidence="3">3.6.1.27</ecNumber>
    </submittedName>
</protein>
<feature type="domain" description="Phosphatidic acid phosphatase type 2/haloperoxidase" evidence="2">
    <location>
        <begin position="40"/>
        <end position="144"/>
    </location>
</feature>
<keyword evidence="1" id="KW-0472">Membrane</keyword>
<dbReference type="InterPro" id="IPR036938">
    <property type="entry name" value="PAP2/HPO_sf"/>
</dbReference>
<reference evidence="3 4" key="1">
    <citation type="submission" date="2020-07" db="EMBL/GenBank/DDBJ databases">
        <title>Sequencing the genomes of 1000 actinobacteria strains.</title>
        <authorList>
            <person name="Klenk H.-P."/>
        </authorList>
    </citation>
    <scope>NUCLEOTIDE SEQUENCE [LARGE SCALE GENOMIC DNA]</scope>
    <source>
        <strain evidence="3 4">DSM 104001</strain>
    </source>
</reference>
<organism evidence="3 4">
    <name type="scientific">Petropleomorpha daqingensis</name>
    <dbReference type="NCBI Taxonomy" id="2026353"/>
    <lineage>
        <taxon>Bacteria</taxon>
        <taxon>Bacillati</taxon>
        <taxon>Actinomycetota</taxon>
        <taxon>Actinomycetes</taxon>
        <taxon>Geodermatophilales</taxon>
        <taxon>Geodermatophilaceae</taxon>
        <taxon>Petropleomorpha</taxon>
    </lineage>
</organism>
<gene>
    <name evidence="3" type="ORF">GGQ55_004559</name>
</gene>
<keyword evidence="3" id="KW-0378">Hydrolase</keyword>
<proteinExistence type="predicted"/>
<dbReference type="SUPFAM" id="SSF48317">
    <property type="entry name" value="Acid phosphatase/Vanadium-dependent haloperoxidase"/>
    <property type="match status" value="1"/>
</dbReference>
<accession>A0A853CM74</accession>
<keyword evidence="1" id="KW-0812">Transmembrane</keyword>
<dbReference type="RefSeq" id="WP_179720742.1">
    <property type="nucleotide sequence ID" value="NZ_JACBZT010000001.1"/>
</dbReference>
<feature type="transmembrane region" description="Helical" evidence="1">
    <location>
        <begin position="6"/>
        <end position="27"/>
    </location>
</feature>
<keyword evidence="4" id="KW-1185">Reference proteome</keyword>
<evidence type="ECO:0000313" key="3">
    <source>
        <dbReference type="EMBL" id="NYJ08281.1"/>
    </source>
</evidence>
<dbReference type="EMBL" id="JACBZT010000001">
    <property type="protein sequence ID" value="NYJ08281.1"/>
    <property type="molecule type" value="Genomic_DNA"/>
</dbReference>
<dbReference type="GO" id="GO:0050380">
    <property type="term" value="F:undecaprenyl-diphosphatase activity"/>
    <property type="evidence" value="ECO:0007669"/>
    <property type="project" value="UniProtKB-EC"/>
</dbReference>